<protein>
    <submittedName>
        <fullName evidence="6">Uncharacterized protein</fullName>
    </submittedName>
</protein>
<dbReference type="AlphaFoldDB" id="A0AAV4MGJ9"/>
<evidence type="ECO:0000313" key="7">
    <source>
        <dbReference type="Proteomes" id="UP001054945"/>
    </source>
</evidence>
<keyword evidence="7" id="KW-1185">Reference proteome</keyword>
<comment type="subcellular location">
    <subcellularLocation>
        <location evidence="1">Membrane</location>
        <topology evidence="1">Multi-pass membrane protein</topology>
    </subcellularLocation>
</comment>
<sequence>MADYILLSLGKLNLANSSLLTVNVYSMLFQSFNTDLAFPQCSFLLTYTVGTFFWMFVEGLYLYMLVVKTFPPHRDPVRATSNQHHWMG</sequence>
<evidence type="ECO:0000256" key="3">
    <source>
        <dbReference type="ARBA" id="ARBA00022989"/>
    </source>
</evidence>
<keyword evidence="3 5" id="KW-1133">Transmembrane helix</keyword>
<feature type="transmembrane region" description="Helical" evidence="5">
    <location>
        <begin position="44"/>
        <end position="66"/>
    </location>
</feature>
<evidence type="ECO:0000256" key="4">
    <source>
        <dbReference type="ARBA" id="ARBA00023136"/>
    </source>
</evidence>
<reference evidence="6 7" key="1">
    <citation type="submission" date="2021-06" db="EMBL/GenBank/DDBJ databases">
        <title>Caerostris extrusa draft genome.</title>
        <authorList>
            <person name="Kono N."/>
            <person name="Arakawa K."/>
        </authorList>
    </citation>
    <scope>NUCLEOTIDE SEQUENCE [LARGE SCALE GENOMIC DNA]</scope>
</reference>
<dbReference type="Gene3D" id="1.20.1070.10">
    <property type="entry name" value="Rhodopsin 7-helix transmembrane proteins"/>
    <property type="match status" value="1"/>
</dbReference>
<organism evidence="6 7">
    <name type="scientific">Caerostris extrusa</name>
    <name type="common">Bark spider</name>
    <name type="synonym">Caerostris bankana</name>
    <dbReference type="NCBI Taxonomy" id="172846"/>
    <lineage>
        <taxon>Eukaryota</taxon>
        <taxon>Metazoa</taxon>
        <taxon>Ecdysozoa</taxon>
        <taxon>Arthropoda</taxon>
        <taxon>Chelicerata</taxon>
        <taxon>Arachnida</taxon>
        <taxon>Araneae</taxon>
        <taxon>Araneomorphae</taxon>
        <taxon>Entelegynae</taxon>
        <taxon>Araneoidea</taxon>
        <taxon>Araneidae</taxon>
        <taxon>Caerostris</taxon>
    </lineage>
</organism>
<comment type="caution">
    <text evidence="6">The sequence shown here is derived from an EMBL/GenBank/DDBJ whole genome shotgun (WGS) entry which is preliminary data.</text>
</comment>
<gene>
    <name evidence="6" type="ORF">CEXT_2941</name>
</gene>
<keyword evidence="2 5" id="KW-0812">Transmembrane</keyword>
<dbReference type="Proteomes" id="UP001054945">
    <property type="component" value="Unassembled WGS sequence"/>
</dbReference>
<dbReference type="GO" id="GO:0016020">
    <property type="term" value="C:membrane"/>
    <property type="evidence" value="ECO:0007669"/>
    <property type="project" value="UniProtKB-SubCell"/>
</dbReference>
<dbReference type="Pfam" id="PF00002">
    <property type="entry name" value="7tm_2"/>
    <property type="match status" value="1"/>
</dbReference>
<proteinExistence type="predicted"/>
<keyword evidence="4 5" id="KW-0472">Membrane</keyword>
<evidence type="ECO:0000256" key="5">
    <source>
        <dbReference type="SAM" id="Phobius"/>
    </source>
</evidence>
<evidence type="ECO:0000256" key="1">
    <source>
        <dbReference type="ARBA" id="ARBA00004141"/>
    </source>
</evidence>
<name>A0AAV4MGJ9_CAEEX</name>
<dbReference type="InterPro" id="IPR000832">
    <property type="entry name" value="GPCR_2_secretin-like"/>
</dbReference>
<evidence type="ECO:0000313" key="6">
    <source>
        <dbReference type="EMBL" id="GIX71634.1"/>
    </source>
</evidence>
<accession>A0AAV4MGJ9</accession>
<dbReference type="EMBL" id="BPLR01019773">
    <property type="protein sequence ID" value="GIX71634.1"/>
    <property type="molecule type" value="Genomic_DNA"/>
</dbReference>
<evidence type="ECO:0000256" key="2">
    <source>
        <dbReference type="ARBA" id="ARBA00022692"/>
    </source>
</evidence>
<feature type="transmembrane region" description="Helical" evidence="5">
    <location>
        <begin position="12"/>
        <end position="32"/>
    </location>
</feature>
<dbReference type="GO" id="GO:0004930">
    <property type="term" value="F:G protein-coupled receptor activity"/>
    <property type="evidence" value="ECO:0007669"/>
    <property type="project" value="InterPro"/>
</dbReference>